<feature type="compositionally biased region" description="Low complexity" evidence="1">
    <location>
        <begin position="202"/>
        <end position="214"/>
    </location>
</feature>
<dbReference type="RefSeq" id="WP_242751247.1">
    <property type="nucleotide sequence ID" value="NZ_CP093846.1"/>
</dbReference>
<evidence type="ECO:0000313" key="2">
    <source>
        <dbReference type="EMBL" id="UNS97080.1"/>
    </source>
</evidence>
<name>A0ABY3XRP3_9ACTN</name>
<evidence type="ECO:0000256" key="1">
    <source>
        <dbReference type="SAM" id="MobiDB-lite"/>
    </source>
</evidence>
<proteinExistence type="predicted"/>
<dbReference type="InterPro" id="IPR029787">
    <property type="entry name" value="Nucleotide_cyclase"/>
</dbReference>
<dbReference type="EMBL" id="CP093846">
    <property type="protein sequence ID" value="UNS97080.1"/>
    <property type="molecule type" value="Genomic_DNA"/>
</dbReference>
<dbReference type="Proteomes" id="UP001202244">
    <property type="component" value="Chromosome"/>
</dbReference>
<evidence type="ECO:0008006" key="4">
    <source>
        <dbReference type="Google" id="ProtNLM"/>
    </source>
</evidence>
<keyword evidence="3" id="KW-1185">Reference proteome</keyword>
<reference evidence="2 3" key="1">
    <citation type="journal article" date="2023" name="Microbiol. Spectr.">
        <title>Synergy between Genome Mining, Metabolomics, and Bioinformatics Uncovers Antibacterial Chlorinated Carbazole Alkaloids and Their Biosynthetic Gene Cluster from Streptomyces tubbatahanensis sp. nov., a Novel Actinomycete Isolated from Sulu Sea, Philippines.</title>
        <authorList>
            <person name="Tenebro C.P."/>
            <person name="Trono D.J.V.L."/>
            <person name="Balida L.A.P."/>
            <person name="Bayog L.K.A."/>
            <person name="Bruna J.R."/>
            <person name="Sabido E.M."/>
            <person name="Caspe D.P.C."/>
            <person name="de Los Santos E.L.C."/>
            <person name="Saludes J.P."/>
            <person name="Dalisay D.S."/>
        </authorList>
    </citation>
    <scope>NUCLEOTIDE SEQUENCE [LARGE SCALE GENOMIC DNA]</scope>
    <source>
        <strain evidence="2 3">DSD3025</strain>
    </source>
</reference>
<gene>
    <name evidence="2" type="ORF">MMF93_11590</name>
</gene>
<evidence type="ECO:0000313" key="3">
    <source>
        <dbReference type="Proteomes" id="UP001202244"/>
    </source>
</evidence>
<sequence>MEPRLEHRALLAVDIAHSAARGNVALHRIRDVLRESLREALEESGIDWDTCLRDDLGDGFRITAPPGVRKRRLIHPLLPELAVRLRAHNRMAGPLTSIRVRVALHAGDVCLGPDGQVTGRPLEVLARLLDARQARAALDAAPDTVTASLLISQHFYDETVRHGYPGIEPETFSKVALVEKEHAADAWLHLPGYASAPRVPEPDATTAPTGDSPAAPAPPARAPGKMINRASGNGVVYATQNGTQNIHLTRGQ</sequence>
<dbReference type="Gene3D" id="3.30.70.1230">
    <property type="entry name" value="Nucleotide cyclase"/>
    <property type="match status" value="1"/>
</dbReference>
<accession>A0ABY3XRP3</accession>
<organism evidence="2 3">
    <name type="scientific">Streptomyces tubbatahanensis</name>
    <dbReference type="NCBI Taxonomy" id="2923272"/>
    <lineage>
        <taxon>Bacteria</taxon>
        <taxon>Bacillati</taxon>
        <taxon>Actinomycetota</taxon>
        <taxon>Actinomycetes</taxon>
        <taxon>Kitasatosporales</taxon>
        <taxon>Streptomycetaceae</taxon>
        <taxon>Streptomyces</taxon>
    </lineage>
</organism>
<feature type="region of interest" description="Disordered" evidence="1">
    <location>
        <begin position="197"/>
        <end position="233"/>
    </location>
</feature>
<protein>
    <recommendedName>
        <fullName evidence="4">Guanylate cyclase domain-containing protein</fullName>
    </recommendedName>
</protein>